<organism evidence="1">
    <name type="scientific">Aphanomyces stellatus</name>
    <dbReference type="NCBI Taxonomy" id="120398"/>
    <lineage>
        <taxon>Eukaryota</taxon>
        <taxon>Sar</taxon>
        <taxon>Stramenopiles</taxon>
        <taxon>Oomycota</taxon>
        <taxon>Saprolegniomycetes</taxon>
        <taxon>Saprolegniales</taxon>
        <taxon>Verrucalvaceae</taxon>
        <taxon>Aphanomyces</taxon>
    </lineage>
</organism>
<accession>A0A6A4Z347</accession>
<gene>
    <name evidence="1" type="ORF">As57867_007040</name>
</gene>
<comment type="caution">
    <text evidence="1">The sequence shown here is derived from an EMBL/GenBank/DDBJ whole genome shotgun (WGS) entry which is preliminary data.</text>
</comment>
<name>A0A6A4Z347_9STRA</name>
<protein>
    <submittedName>
        <fullName evidence="1">Uncharacterized protein</fullName>
    </submittedName>
</protein>
<dbReference type="OrthoDB" id="64196at2759"/>
<sequence length="520" mass="57602">MIYLNLDEPDVFTETLSKLKAHLTRKDDAALPSHSSPLSSLSIEALYMHLRQDVAVQRSIEHVIRGDCNARLTHLRNERQRRRVLSEQRLDHLRGRREQGQLHGQQAQHAVTVQQATLDRHVVELATNSSRRLQVLLFECLGEIQKAVARAQARVAAQEAAVDSMLASCELNHAWAILTKRCEEELHVAAITDIPPTRLAREVAAHAPNEAFQMWAAVVEPFLAKKIPTTTEGHVMRVTRLLTLQGKPSTATANKTKCVRAPPNDDDDASTPSMMTRQFQTLRHLLADFSPAPKTMARRTARCKTFPDDHTISALTPLSSSTIRWLPKPPHGPLHVPVTGCLYYCIDEYAASKLRHEPQSRLDNPATSLGIVASNEANDAAMAKSHRLAQAHEADMTLAALHEDDDDTLAFHVVHVPKDKDHVVHATRQRDSPSASSPPLRFAPANVSHLIQTAACHALVDGLPEDHRLHVHSRYPRETFGAVATLGHLYVAVPRHPSVAGQHHPVAMWTDVCAVLPSLP</sequence>
<dbReference type="EMBL" id="VJMH01003615">
    <property type="protein sequence ID" value="KAF0705360.1"/>
    <property type="molecule type" value="Genomic_DNA"/>
</dbReference>
<feature type="non-terminal residue" evidence="1">
    <location>
        <position position="520"/>
    </location>
</feature>
<reference evidence="1" key="1">
    <citation type="submission" date="2019-06" db="EMBL/GenBank/DDBJ databases">
        <title>Genomics analysis of Aphanomyces spp. identifies a new class of oomycete effector associated with host adaptation.</title>
        <authorList>
            <person name="Gaulin E."/>
        </authorList>
    </citation>
    <scope>NUCLEOTIDE SEQUENCE</scope>
    <source>
        <strain evidence="1">CBS 578.67</strain>
    </source>
</reference>
<evidence type="ECO:0000313" key="1">
    <source>
        <dbReference type="EMBL" id="KAF0705360.1"/>
    </source>
</evidence>
<proteinExistence type="predicted"/>
<dbReference type="AlphaFoldDB" id="A0A6A4Z347"/>